<keyword evidence="2" id="KW-0472">Membrane</keyword>
<evidence type="ECO:0000256" key="2">
    <source>
        <dbReference type="SAM" id="Phobius"/>
    </source>
</evidence>
<dbReference type="Proteomes" id="UP000800035">
    <property type="component" value="Unassembled WGS sequence"/>
</dbReference>
<name>A0A6A5TNK4_9PLEO</name>
<keyword evidence="2" id="KW-1133">Transmembrane helix</keyword>
<feature type="region of interest" description="Disordered" evidence="1">
    <location>
        <begin position="68"/>
        <end position="92"/>
    </location>
</feature>
<keyword evidence="4" id="KW-1185">Reference proteome</keyword>
<sequence length="255" mass="28519">MSILTKALYLLAPPTLLLVAIPLTIFAFITTTLAIWLLAIRVSVVYFELGVALIHAYLLPEIPKPLPKRALPPSNTPPRSRYRRRSSSSLDTVVPAARLHTKSGSSASLFGIGDLTRDFEGVGGWRYYEGEEEEALWMGMNKRLELPTTMPRRHQRRHTGEDRWTWSPEMMRMSPVQSHSRTPTQAAMQGESEEYFPLQTVIRPLSTASESLSKSAMQSRRPSVVEGSSAYNADSRRTSVADSRRTSVADKQSGE</sequence>
<dbReference type="OrthoDB" id="4492972at2759"/>
<feature type="transmembrane region" description="Helical" evidence="2">
    <location>
        <begin position="7"/>
        <end position="29"/>
    </location>
</feature>
<protein>
    <submittedName>
        <fullName evidence="3">Uncharacterized protein</fullName>
    </submittedName>
</protein>
<feature type="region of interest" description="Disordered" evidence="1">
    <location>
        <begin position="209"/>
        <end position="255"/>
    </location>
</feature>
<gene>
    <name evidence="3" type="ORF">CC80DRAFT_179875</name>
</gene>
<dbReference type="EMBL" id="ML977011">
    <property type="protein sequence ID" value="KAF1952396.1"/>
    <property type="molecule type" value="Genomic_DNA"/>
</dbReference>
<feature type="compositionally biased region" description="Basic and acidic residues" evidence="1">
    <location>
        <begin position="234"/>
        <end position="255"/>
    </location>
</feature>
<feature type="transmembrane region" description="Helical" evidence="2">
    <location>
        <begin position="35"/>
        <end position="59"/>
    </location>
</feature>
<keyword evidence="2" id="KW-0812">Transmembrane</keyword>
<reference evidence="3" key="1">
    <citation type="journal article" date="2020" name="Stud. Mycol.">
        <title>101 Dothideomycetes genomes: a test case for predicting lifestyles and emergence of pathogens.</title>
        <authorList>
            <person name="Haridas S."/>
            <person name="Albert R."/>
            <person name="Binder M."/>
            <person name="Bloem J."/>
            <person name="Labutti K."/>
            <person name="Salamov A."/>
            <person name="Andreopoulos B."/>
            <person name="Baker S."/>
            <person name="Barry K."/>
            <person name="Bills G."/>
            <person name="Bluhm B."/>
            <person name="Cannon C."/>
            <person name="Castanera R."/>
            <person name="Culley D."/>
            <person name="Daum C."/>
            <person name="Ezra D."/>
            <person name="Gonzalez J."/>
            <person name="Henrissat B."/>
            <person name="Kuo A."/>
            <person name="Liang C."/>
            <person name="Lipzen A."/>
            <person name="Lutzoni F."/>
            <person name="Magnuson J."/>
            <person name="Mondo S."/>
            <person name="Nolan M."/>
            <person name="Ohm R."/>
            <person name="Pangilinan J."/>
            <person name="Park H.-J."/>
            <person name="Ramirez L."/>
            <person name="Alfaro M."/>
            <person name="Sun H."/>
            <person name="Tritt A."/>
            <person name="Yoshinaga Y."/>
            <person name="Zwiers L.-H."/>
            <person name="Turgeon B."/>
            <person name="Goodwin S."/>
            <person name="Spatafora J."/>
            <person name="Crous P."/>
            <person name="Grigoriev I."/>
        </authorList>
    </citation>
    <scope>NUCLEOTIDE SEQUENCE</scope>
    <source>
        <strain evidence="3">CBS 675.92</strain>
    </source>
</reference>
<accession>A0A6A5TNK4</accession>
<evidence type="ECO:0000313" key="3">
    <source>
        <dbReference type="EMBL" id="KAF1952396.1"/>
    </source>
</evidence>
<dbReference type="AlphaFoldDB" id="A0A6A5TNK4"/>
<feature type="compositionally biased region" description="Polar residues" evidence="1">
    <location>
        <begin position="209"/>
        <end position="221"/>
    </location>
</feature>
<proteinExistence type="predicted"/>
<organism evidence="3 4">
    <name type="scientific">Byssothecium circinans</name>
    <dbReference type="NCBI Taxonomy" id="147558"/>
    <lineage>
        <taxon>Eukaryota</taxon>
        <taxon>Fungi</taxon>
        <taxon>Dikarya</taxon>
        <taxon>Ascomycota</taxon>
        <taxon>Pezizomycotina</taxon>
        <taxon>Dothideomycetes</taxon>
        <taxon>Pleosporomycetidae</taxon>
        <taxon>Pleosporales</taxon>
        <taxon>Massarineae</taxon>
        <taxon>Massarinaceae</taxon>
        <taxon>Byssothecium</taxon>
    </lineage>
</organism>
<evidence type="ECO:0000313" key="4">
    <source>
        <dbReference type="Proteomes" id="UP000800035"/>
    </source>
</evidence>
<evidence type="ECO:0000256" key="1">
    <source>
        <dbReference type="SAM" id="MobiDB-lite"/>
    </source>
</evidence>